<dbReference type="SMART" id="SM00380">
    <property type="entry name" value="AP2"/>
    <property type="match status" value="1"/>
</dbReference>
<name>A0A218WHK1_PUNGR</name>
<dbReference type="Proteomes" id="UP000197138">
    <property type="component" value="Unassembled WGS sequence"/>
</dbReference>
<dbReference type="SUPFAM" id="SSF54171">
    <property type="entry name" value="DNA-binding domain"/>
    <property type="match status" value="1"/>
</dbReference>
<evidence type="ECO:0000259" key="9">
    <source>
        <dbReference type="PROSITE" id="PS51032"/>
    </source>
</evidence>
<dbReference type="PANTHER" id="PTHR31839">
    <property type="entry name" value="DEHYDRATION-RESPONSIVE ELEMENT-BINDING PROTEIN 1D"/>
    <property type="match status" value="1"/>
</dbReference>
<feature type="region of interest" description="Disordered" evidence="8">
    <location>
        <begin position="178"/>
        <end position="204"/>
    </location>
</feature>
<evidence type="ECO:0000313" key="10">
    <source>
        <dbReference type="EMBL" id="OWM71988.1"/>
    </source>
</evidence>
<organism evidence="10 11">
    <name type="scientific">Punica granatum</name>
    <name type="common">Pomegranate</name>
    <dbReference type="NCBI Taxonomy" id="22663"/>
    <lineage>
        <taxon>Eukaryota</taxon>
        <taxon>Viridiplantae</taxon>
        <taxon>Streptophyta</taxon>
        <taxon>Embryophyta</taxon>
        <taxon>Tracheophyta</taxon>
        <taxon>Spermatophyta</taxon>
        <taxon>Magnoliopsida</taxon>
        <taxon>eudicotyledons</taxon>
        <taxon>Gunneridae</taxon>
        <taxon>Pentapetalae</taxon>
        <taxon>rosids</taxon>
        <taxon>malvids</taxon>
        <taxon>Myrtales</taxon>
        <taxon>Lythraceae</taxon>
        <taxon>Punica</taxon>
    </lineage>
</organism>
<dbReference type="PROSITE" id="PS51032">
    <property type="entry name" value="AP2_ERF"/>
    <property type="match status" value="1"/>
</dbReference>
<evidence type="ECO:0000256" key="8">
    <source>
        <dbReference type="SAM" id="MobiDB-lite"/>
    </source>
</evidence>
<dbReference type="AlphaFoldDB" id="A0A218WHK1"/>
<evidence type="ECO:0000256" key="2">
    <source>
        <dbReference type="ARBA" id="ARBA00023015"/>
    </source>
</evidence>
<evidence type="ECO:0000256" key="1">
    <source>
        <dbReference type="ARBA" id="ARBA00004123"/>
    </source>
</evidence>
<dbReference type="Gene3D" id="3.30.730.10">
    <property type="entry name" value="AP2/ERF domain"/>
    <property type="match status" value="1"/>
</dbReference>
<dbReference type="GO" id="GO:0003677">
    <property type="term" value="F:DNA binding"/>
    <property type="evidence" value="ECO:0007669"/>
    <property type="project" value="UniProtKB-KW"/>
</dbReference>
<dbReference type="InterPro" id="IPR036955">
    <property type="entry name" value="AP2/ERF_dom_sf"/>
</dbReference>
<dbReference type="Pfam" id="PF00847">
    <property type="entry name" value="AP2"/>
    <property type="match status" value="1"/>
</dbReference>
<dbReference type="PANTHER" id="PTHR31839:SF85">
    <property type="entry name" value="AP2_ERF DOMAIN-CONTAINING PROTEIN"/>
    <property type="match status" value="1"/>
</dbReference>
<dbReference type="InterPro" id="IPR001471">
    <property type="entry name" value="AP2/ERF_dom"/>
</dbReference>
<dbReference type="GO" id="GO:0005634">
    <property type="term" value="C:nucleus"/>
    <property type="evidence" value="ECO:0007669"/>
    <property type="project" value="UniProtKB-SubCell"/>
</dbReference>
<dbReference type="CDD" id="cd00018">
    <property type="entry name" value="AP2"/>
    <property type="match status" value="1"/>
</dbReference>
<dbReference type="GO" id="GO:0003700">
    <property type="term" value="F:DNA-binding transcription factor activity"/>
    <property type="evidence" value="ECO:0007669"/>
    <property type="project" value="InterPro"/>
</dbReference>
<evidence type="ECO:0000256" key="6">
    <source>
        <dbReference type="ARBA" id="ARBA00023242"/>
    </source>
</evidence>
<feature type="region of interest" description="Disordered" evidence="8">
    <location>
        <begin position="238"/>
        <end position="266"/>
    </location>
</feature>
<reference evidence="12" key="3">
    <citation type="journal article" date="2020" name="Plant Biotechnol. J.">
        <title>The pomegranate (Punica granatum L.) draft genome dissects genetic divergence between soft- and hard-seeded cultivars.</title>
        <authorList>
            <person name="Luo X."/>
            <person name="Li H."/>
            <person name="Wu Z."/>
            <person name="Yao W."/>
            <person name="Zhao P."/>
            <person name="Cao D."/>
            <person name="Yu H."/>
            <person name="Li K."/>
            <person name="Poudel K."/>
            <person name="Zhao D."/>
            <person name="Zhang F."/>
            <person name="Xia X."/>
            <person name="Chen L."/>
            <person name="Wang Q."/>
            <person name="Jing D."/>
            <person name="Cao S."/>
        </authorList>
    </citation>
    <scope>NUCLEOTIDE SEQUENCE [LARGE SCALE GENOMIC DNA]</scope>
</reference>
<dbReference type="Proteomes" id="UP000515151">
    <property type="component" value="Chromosome 1"/>
</dbReference>
<keyword evidence="2" id="KW-0805">Transcription regulation</keyword>
<evidence type="ECO:0000313" key="12">
    <source>
        <dbReference type="Proteomes" id="UP000515151"/>
    </source>
</evidence>
<keyword evidence="3" id="KW-0238">DNA-binding</keyword>
<dbReference type="EMBL" id="MTKT01004293">
    <property type="protein sequence ID" value="OWM71988.1"/>
    <property type="molecule type" value="Genomic_DNA"/>
</dbReference>
<reference evidence="10" key="2">
    <citation type="submission" date="2017-06" db="EMBL/GenBank/DDBJ databases">
        <title>The pomegranate genome and the genomics of punicalagin biosynthesis.</title>
        <authorList>
            <person name="Xu C."/>
        </authorList>
    </citation>
    <scope>NUCLEOTIDE SEQUENCE [LARGE SCALE GENOMIC DNA]</scope>
    <source>
        <tissue evidence="10">Fresh leaf</tissue>
    </source>
</reference>
<feature type="compositionally biased region" description="Polar residues" evidence="8">
    <location>
        <begin position="77"/>
        <end position="94"/>
    </location>
</feature>
<feature type="compositionally biased region" description="Low complexity" evidence="8">
    <location>
        <begin position="42"/>
        <end position="54"/>
    </location>
</feature>
<reference evidence="11" key="1">
    <citation type="journal article" date="2017" name="Plant J.">
        <title>The pomegranate (Punica granatum L.) genome and the genomics of punicalagin biosynthesis.</title>
        <authorList>
            <person name="Qin G."/>
            <person name="Xu C."/>
            <person name="Ming R."/>
            <person name="Tang H."/>
            <person name="Guyot R."/>
            <person name="Kramer E.M."/>
            <person name="Hu Y."/>
            <person name="Yi X."/>
            <person name="Qi Y."/>
            <person name="Xu X."/>
            <person name="Gao Z."/>
            <person name="Pan H."/>
            <person name="Jian J."/>
            <person name="Tian Y."/>
            <person name="Yue Z."/>
            <person name="Xu Y."/>
        </authorList>
    </citation>
    <scope>NUCLEOTIDE SEQUENCE [LARGE SCALE GENOMIC DNA]</scope>
    <source>
        <strain evidence="11">cv. Dabenzi</strain>
    </source>
</reference>
<dbReference type="InterPro" id="IPR045277">
    <property type="entry name" value="DRE1A-I"/>
</dbReference>
<feature type="compositionally biased region" description="Pro residues" evidence="8">
    <location>
        <begin position="15"/>
        <end position="41"/>
    </location>
</feature>
<proteinExistence type="inferred from homology"/>
<evidence type="ECO:0000313" key="11">
    <source>
        <dbReference type="Proteomes" id="UP000197138"/>
    </source>
</evidence>
<dbReference type="OrthoDB" id="1932364at2759"/>
<comment type="similarity">
    <text evidence="7">Belongs to the AP2/ERF transcription factor family. ERF subfamily.</text>
</comment>
<reference evidence="13" key="4">
    <citation type="submission" date="2025-04" db="UniProtKB">
        <authorList>
            <consortium name="RefSeq"/>
        </authorList>
    </citation>
    <scope>IDENTIFICATION</scope>
    <source>
        <tissue evidence="13">Leaf</tissue>
    </source>
</reference>
<feature type="domain" description="AP2/ERF" evidence="9">
    <location>
        <begin position="100"/>
        <end position="156"/>
    </location>
</feature>
<evidence type="ECO:0000256" key="4">
    <source>
        <dbReference type="ARBA" id="ARBA00023159"/>
    </source>
</evidence>
<keyword evidence="5" id="KW-0804">Transcription</keyword>
<feature type="region of interest" description="Disordered" evidence="8">
    <location>
        <begin position="1"/>
        <end position="105"/>
    </location>
</feature>
<keyword evidence="4" id="KW-0010">Activator</keyword>
<dbReference type="InterPro" id="IPR016177">
    <property type="entry name" value="DNA-bd_dom_sf"/>
</dbReference>
<protein>
    <submittedName>
        <fullName evidence="13">Ethylene-responsive transcription factor ERF027-like</fullName>
    </submittedName>
</protein>
<comment type="subcellular location">
    <subcellularLocation>
        <location evidence="1">Nucleus</location>
    </subcellularLocation>
</comment>
<sequence>MSDPHTPSSEAHVDQPPPPQPSQPPPPPPRPALEPPQPPLTSTPLPRTLPPLDLQSPRSLVVETPSPTSSGGGRNPSPRQQQMSPRTGPGSASPTGRHPSFRGIRCRSGKWVSEIREPRKTTRIWLGTFPTAEMAAAAYDVAALALKGGDAILNFPHLMKSYPVPASTAPADIRRAAAAAAASRKAEAGGDDSPPESGQTSNEVTNIVQESTASKQEEFVDEEALFDMPNLLVDMAEGMMVSPPRMNSPPSNDSPDNSDLETLWNY</sequence>
<evidence type="ECO:0000256" key="5">
    <source>
        <dbReference type="ARBA" id="ARBA00023163"/>
    </source>
</evidence>
<evidence type="ECO:0000256" key="3">
    <source>
        <dbReference type="ARBA" id="ARBA00023125"/>
    </source>
</evidence>
<feature type="compositionally biased region" description="Low complexity" evidence="8">
    <location>
        <begin position="239"/>
        <end position="257"/>
    </location>
</feature>
<dbReference type="FunFam" id="3.30.730.10:FF:000001">
    <property type="entry name" value="Ethylene-responsive transcription factor 2"/>
    <property type="match status" value="1"/>
</dbReference>
<evidence type="ECO:0000256" key="7">
    <source>
        <dbReference type="ARBA" id="ARBA00024343"/>
    </source>
</evidence>
<dbReference type="RefSeq" id="XP_031383027.1">
    <property type="nucleotide sequence ID" value="XM_031527167.1"/>
</dbReference>
<keyword evidence="12" id="KW-1185">Reference proteome</keyword>
<gene>
    <name evidence="13" type="primary">LOC116197130</name>
    <name evidence="10" type="ORF">CDL15_Pgr017871</name>
</gene>
<keyword evidence="6" id="KW-0539">Nucleus</keyword>
<evidence type="ECO:0000313" key="13">
    <source>
        <dbReference type="RefSeq" id="XP_031383027.1"/>
    </source>
</evidence>
<accession>A0A218WHK1</accession>
<dbReference type="GeneID" id="116197130"/>